<keyword evidence="4" id="KW-1185">Reference proteome</keyword>
<evidence type="ECO:0000313" key="3">
    <source>
        <dbReference type="EMBL" id="KIY98734.1"/>
    </source>
</evidence>
<evidence type="ECO:0000256" key="1">
    <source>
        <dbReference type="SAM" id="MobiDB-lite"/>
    </source>
</evidence>
<sequence>MGFLASIPSAPLFTYIYAGLARDRTSIDSASSGTGTPTNRIGRSSGNLGLLSAAAAARAAAARALPQPAAARAEAARPPRRAPPLRCMRSAAMDAAAVAAFCCYTLNSRAAAAAAGARLGGLWVMGETMHAMMRLAGRPAGWAGLRLAPQFDQPLASASLAEFWSKRWNVTQAQILRPQQPPAPSAAPWELGPAAGAGTGRAPEGGEPSGSITPASSCGSVDLVWAEVEYSGAAASLQLAPRGSGVGGAGGAAKSRLGGKHQRQQHQQQQTKGPAPAAAGGALGAPLQPSRAPRWRRDLATFATFLASGVEHEVYHWYVMRRWGWRWMAFFLLQAPLLLAESRARRWARAAGAAPRPAAARLAVLVVLGLVADAFFWPVVAQPLLVARIAASAHGFCSDALVVAAGVAPAGHVAAVAAVAAPLLRVLAGVAGTVEVVGRGGLAVAA</sequence>
<name>A0A0D2M5J8_9CHLO</name>
<dbReference type="STRING" id="145388.A0A0D2M5J8"/>
<feature type="transmembrane region" description="Helical" evidence="2">
    <location>
        <begin position="362"/>
        <end position="380"/>
    </location>
</feature>
<dbReference type="GeneID" id="25742104"/>
<dbReference type="AlphaFoldDB" id="A0A0D2M5J8"/>
<dbReference type="PANTHER" id="PTHR31595">
    <property type="entry name" value="LONG-CHAIN-ALCOHOL O-FATTY-ACYLTRANSFERASE 3-RELATED"/>
    <property type="match status" value="1"/>
</dbReference>
<evidence type="ECO:0000256" key="2">
    <source>
        <dbReference type="SAM" id="Phobius"/>
    </source>
</evidence>
<keyword evidence="2" id="KW-1133">Transmembrane helix</keyword>
<feature type="transmembrane region" description="Helical" evidence="2">
    <location>
        <begin position="400"/>
        <end position="424"/>
    </location>
</feature>
<dbReference type="KEGG" id="mng:MNEG_9229"/>
<dbReference type="GO" id="GO:0006629">
    <property type="term" value="P:lipid metabolic process"/>
    <property type="evidence" value="ECO:0007669"/>
    <property type="project" value="InterPro"/>
</dbReference>
<evidence type="ECO:0008006" key="5">
    <source>
        <dbReference type="Google" id="ProtNLM"/>
    </source>
</evidence>
<organism evidence="3 4">
    <name type="scientific">Monoraphidium neglectum</name>
    <dbReference type="NCBI Taxonomy" id="145388"/>
    <lineage>
        <taxon>Eukaryota</taxon>
        <taxon>Viridiplantae</taxon>
        <taxon>Chlorophyta</taxon>
        <taxon>core chlorophytes</taxon>
        <taxon>Chlorophyceae</taxon>
        <taxon>CS clade</taxon>
        <taxon>Sphaeropleales</taxon>
        <taxon>Selenastraceae</taxon>
        <taxon>Monoraphidium</taxon>
    </lineage>
</organism>
<dbReference type="RefSeq" id="XP_013897754.1">
    <property type="nucleotide sequence ID" value="XM_014042300.1"/>
</dbReference>
<feature type="region of interest" description="Disordered" evidence="1">
    <location>
        <begin position="178"/>
        <end position="216"/>
    </location>
</feature>
<dbReference type="EMBL" id="KK102081">
    <property type="protein sequence ID" value="KIY98734.1"/>
    <property type="molecule type" value="Genomic_DNA"/>
</dbReference>
<dbReference type="GO" id="GO:0008374">
    <property type="term" value="F:O-acyltransferase activity"/>
    <property type="evidence" value="ECO:0007669"/>
    <property type="project" value="InterPro"/>
</dbReference>
<reference evidence="3 4" key="1">
    <citation type="journal article" date="2013" name="BMC Genomics">
        <title>Reconstruction of the lipid metabolism for the microalga Monoraphidium neglectum from its genome sequence reveals characteristics suitable for biofuel production.</title>
        <authorList>
            <person name="Bogen C."/>
            <person name="Al-Dilaimi A."/>
            <person name="Albersmeier A."/>
            <person name="Wichmann J."/>
            <person name="Grundmann M."/>
            <person name="Rupp O."/>
            <person name="Lauersen K.J."/>
            <person name="Blifernez-Klassen O."/>
            <person name="Kalinowski J."/>
            <person name="Goesmann A."/>
            <person name="Mussgnug J.H."/>
            <person name="Kruse O."/>
        </authorList>
    </citation>
    <scope>NUCLEOTIDE SEQUENCE [LARGE SCALE GENOMIC DNA]</scope>
    <source>
        <strain evidence="3 4">SAG 48.87</strain>
    </source>
</reference>
<protein>
    <recommendedName>
        <fullName evidence="5">Wax synthase domain-containing protein</fullName>
    </recommendedName>
</protein>
<dbReference type="PANTHER" id="PTHR31595:SF57">
    <property type="entry name" value="OS04G0481900 PROTEIN"/>
    <property type="match status" value="1"/>
</dbReference>
<feature type="region of interest" description="Disordered" evidence="1">
    <location>
        <begin position="241"/>
        <end position="291"/>
    </location>
</feature>
<accession>A0A0D2M5J8</accession>
<keyword evidence="2" id="KW-0812">Transmembrane</keyword>
<dbReference type="InterPro" id="IPR044851">
    <property type="entry name" value="Wax_synthase"/>
</dbReference>
<feature type="compositionally biased region" description="Low complexity" evidence="1">
    <location>
        <begin position="186"/>
        <end position="206"/>
    </location>
</feature>
<keyword evidence="2" id="KW-0472">Membrane</keyword>
<proteinExistence type="predicted"/>
<feature type="compositionally biased region" description="Low complexity" evidence="1">
    <location>
        <begin position="265"/>
        <end position="287"/>
    </location>
</feature>
<dbReference type="OrthoDB" id="1077582at2759"/>
<gene>
    <name evidence="3" type="ORF">MNEG_9229</name>
</gene>
<dbReference type="Proteomes" id="UP000054498">
    <property type="component" value="Unassembled WGS sequence"/>
</dbReference>
<evidence type="ECO:0000313" key="4">
    <source>
        <dbReference type="Proteomes" id="UP000054498"/>
    </source>
</evidence>
<feature type="transmembrane region" description="Helical" evidence="2">
    <location>
        <begin position="324"/>
        <end position="341"/>
    </location>
</feature>